<dbReference type="PANTHER" id="PTHR40621:SF6">
    <property type="entry name" value="AP-1-LIKE TRANSCRIPTION FACTOR YAP1-RELATED"/>
    <property type="match status" value="1"/>
</dbReference>
<feature type="region of interest" description="Disordered" evidence="3">
    <location>
        <begin position="216"/>
        <end position="235"/>
    </location>
</feature>
<sequence length="300" mass="33446">MSTTVFKFFQPKEQRQNPTEKRKDQLRRAQRTYRSRKEKYTRTLEAAFARAQAHEELLLKERARLRATVQRLVDTLNQNGIQPPEDCIQCDEVYNQDYMWVGSPTESSPSTSHGTNLSPQQIKESVHAVAGLTPQSDTTPESFQASSPIDGHLATSIVSQHGTTPICEFDEVAVGMDFILTIEKPCRGHIHGDPHNHDEPGGHAITATAQLCSPNHRDPRCHSPQATPLAADSDADTTRVSSAAILERLRNLSPLLCTPGESTPIQSWDLIRHHPGYGLLTQRDLWLLIERLGPSVKCHG</sequence>
<name>W3WXR1_PESFW</name>
<dbReference type="GO" id="GO:0001228">
    <property type="term" value="F:DNA-binding transcription activator activity, RNA polymerase II-specific"/>
    <property type="evidence" value="ECO:0007669"/>
    <property type="project" value="TreeGrafter"/>
</dbReference>
<dbReference type="SUPFAM" id="SSF57959">
    <property type="entry name" value="Leucine zipper domain"/>
    <property type="match status" value="1"/>
</dbReference>
<dbReference type="InterPro" id="IPR050936">
    <property type="entry name" value="AP-1-like"/>
</dbReference>
<accession>W3WXR1</accession>
<evidence type="ECO:0000313" key="4">
    <source>
        <dbReference type="EMBL" id="ETS78648.1"/>
    </source>
</evidence>
<feature type="region of interest" description="Disordered" evidence="3">
    <location>
        <begin position="1"/>
        <end position="38"/>
    </location>
</feature>
<evidence type="ECO:0000256" key="3">
    <source>
        <dbReference type="SAM" id="MobiDB-lite"/>
    </source>
</evidence>
<evidence type="ECO:0000256" key="1">
    <source>
        <dbReference type="ARBA" id="ARBA00004123"/>
    </source>
</evidence>
<evidence type="ECO:0008006" key="6">
    <source>
        <dbReference type="Google" id="ProtNLM"/>
    </source>
</evidence>
<organism evidence="4 5">
    <name type="scientific">Pestalotiopsis fici (strain W106-1 / CGMCC3.15140)</name>
    <dbReference type="NCBI Taxonomy" id="1229662"/>
    <lineage>
        <taxon>Eukaryota</taxon>
        <taxon>Fungi</taxon>
        <taxon>Dikarya</taxon>
        <taxon>Ascomycota</taxon>
        <taxon>Pezizomycotina</taxon>
        <taxon>Sordariomycetes</taxon>
        <taxon>Xylariomycetidae</taxon>
        <taxon>Amphisphaeriales</taxon>
        <taxon>Sporocadaceae</taxon>
        <taxon>Pestalotiopsis</taxon>
    </lineage>
</organism>
<dbReference type="OrthoDB" id="2590011at2759"/>
<evidence type="ECO:0000313" key="5">
    <source>
        <dbReference type="Proteomes" id="UP000030651"/>
    </source>
</evidence>
<dbReference type="Proteomes" id="UP000030651">
    <property type="component" value="Unassembled WGS sequence"/>
</dbReference>
<keyword evidence="5" id="KW-1185">Reference proteome</keyword>
<protein>
    <recommendedName>
        <fullName evidence="6">BZIP domain-containing protein</fullName>
    </recommendedName>
</protein>
<dbReference type="KEGG" id="pfy:PFICI_08501"/>
<feature type="compositionally biased region" description="Basic and acidic residues" evidence="3">
    <location>
        <begin position="10"/>
        <end position="27"/>
    </location>
</feature>
<dbReference type="InterPro" id="IPR046347">
    <property type="entry name" value="bZIP_sf"/>
</dbReference>
<dbReference type="GO" id="GO:0000976">
    <property type="term" value="F:transcription cis-regulatory region binding"/>
    <property type="evidence" value="ECO:0007669"/>
    <property type="project" value="InterPro"/>
</dbReference>
<comment type="subcellular location">
    <subcellularLocation>
        <location evidence="1">Nucleus</location>
    </subcellularLocation>
</comment>
<feature type="compositionally biased region" description="Basic residues" evidence="3">
    <location>
        <begin position="28"/>
        <end position="38"/>
    </location>
</feature>
<gene>
    <name evidence="4" type="ORF">PFICI_08501</name>
</gene>
<keyword evidence="2" id="KW-0539">Nucleus</keyword>
<dbReference type="CDD" id="cd14688">
    <property type="entry name" value="bZIP_YAP"/>
    <property type="match status" value="1"/>
</dbReference>
<dbReference type="EMBL" id="KI912114">
    <property type="protein sequence ID" value="ETS78648.1"/>
    <property type="molecule type" value="Genomic_DNA"/>
</dbReference>
<proteinExistence type="predicted"/>
<dbReference type="AlphaFoldDB" id="W3WXR1"/>
<dbReference type="GO" id="GO:0090575">
    <property type="term" value="C:RNA polymerase II transcription regulator complex"/>
    <property type="evidence" value="ECO:0007669"/>
    <property type="project" value="TreeGrafter"/>
</dbReference>
<dbReference type="GeneID" id="19273514"/>
<dbReference type="HOGENOM" id="CLU_036934_0_0_1"/>
<reference evidence="5" key="1">
    <citation type="journal article" date="2015" name="BMC Genomics">
        <title>Genomic and transcriptomic analysis of the endophytic fungus Pestalotiopsis fici reveals its lifestyle and high potential for synthesis of natural products.</title>
        <authorList>
            <person name="Wang X."/>
            <person name="Zhang X."/>
            <person name="Liu L."/>
            <person name="Xiang M."/>
            <person name="Wang W."/>
            <person name="Sun X."/>
            <person name="Che Y."/>
            <person name="Guo L."/>
            <person name="Liu G."/>
            <person name="Guo L."/>
            <person name="Wang C."/>
            <person name="Yin W.B."/>
            <person name="Stadler M."/>
            <person name="Zhang X."/>
            <person name="Liu X."/>
        </authorList>
    </citation>
    <scope>NUCLEOTIDE SEQUENCE [LARGE SCALE GENOMIC DNA]</scope>
    <source>
        <strain evidence="5">W106-1 / CGMCC3.15140</strain>
    </source>
</reference>
<dbReference type="OMA" id="WRLISDH"/>
<dbReference type="InParanoid" id="W3WXR1"/>
<dbReference type="PANTHER" id="PTHR40621">
    <property type="entry name" value="TRANSCRIPTION FACTOR KAPC-RELATED"/>
    <property type="match status" value="1"/>
</dbReference>
<dbReference type="Gene3D" id="1.20.5.170">
    <property type="match status" value="1"/>
</dbReference>
<dbReference type="RefSeq" id="XP_007835273.1">
    <property type="nucleotide sequence ID" value="XM_007837082.1"/>
</dbReference>
<dbReference type="eggNOG" id="ENOG502SPRN">
    <property type="taxonomic scope" value="Eukaryota"/>
</dbReference>
<evidence type="ECO:0000256" key="2">
    <source>
        <dbReference type="ARBA" id="ARBA00023242"/>
    </source>
</evidence>